<dbReference type="SUPFAM" id="SSF144091">
    <property type="entry name" value="Rhomboid-like"/>
    <property type="match status" value="1"/>
</dbReference>
<dbReference type="PANTHER" id="PTHR43731:SF26">
    <property type="entry name" value="RHOMBOID-LIKE PROTEIN 10, CHLOROPLASTIC"/>
    <property type="match status" value="1"/>
</dbReference>
<evidence type="ECO:0000256" key="3">
    <source>
        <dbReference type="ARBA" id="ARBA00022989"/>
    </source>
</evidence>
<comment type="subcellular location">
    <subcellularLocation>
        <location evidence="1">Membrane</location>
        <topology evidence="1">Multi-pass membrane protein</topology>
    </subcellularLocation>
</comment>
<evidence type="ECO:0000256" key="1">
    <source>
        <dbReference type="ARBA" id="ARBA00004141"/>
    </source>
</evidence>
<keyword evidence="4 5" id="KW-0472">Membrane</keyword>
<dbReference type="Gene3D" id="1.20.1540.10">
    <property type="entry name" value="Rhomboid-like"/>
    <property type="match status" value="1"/>
</dbReference>
<feature type="transmembrane region" description="Helical" evidence="5">
    <location>
        <begin position="187"/>
        <end position="206"/>
    </location>
</feature>
<protein>
    <submittedName>
        <fullName evidence="7">Rhomboid family intramembrane serine protease</fullName>
    </submittedName>
</protein>
<dbReference type="GO" id="GO:0006508">
    <property type="term" value="P:proteolysis"/>
    <property type="evidence" value="ECO:0007669"/>
    <property type="project" value="UniProtKB-KW"/>
</dbReference>
<feature type="transmembrane region" description="Helical" evidence="5">
    <location>
        <begin position="99"/>
        <end position="117"/>
    </location>
</feature>
<evidence type="ECO:0000256" key="4">
    <source>
        <dbReference type="ARBA" id="ARBA00023136"/>
    </source>
</evidence>
<evidence type="ECO:0000313" key="8">
    <source>
        <dbReference type="Proteomes" id="UP001208938"/>
    </source>
</evidence>
<organism evidence="7 8">
    <name type="scientific">Pararhodobacter zhoushanensis</name>
    <dbReference type="NCBI Taxonomy" id="2479545"/>
    <lineage>
        <taxon>Bacteria</taxon>
        <taxon>Pseudomonadati</taxon>
        <taxon>Pseudomonadota</taxon>
        <taxon>Alphaproteobacteria</taxon>
        <taxon>Rhodobacterales</taxon>
        <taxon>Paracoccaceae</taxon>
        <taxon>Pararhodobacter</taxon>
    </lineage>
</organism>
<dbReference type="InterPro" id="IPR035952">
    <property type="entry name" value="Rhomboid-like_sf"/>
</dbReference>
<dbReference type="Proteomes" id="UP001208938">
    <property type="component" value="Unassembled WGS sequence"/>
</dbReference>
<name>A0ABT3GXB5_9RHOB</name>
<dbReference type="InterPro" id="IPR022764">
    <property type="entry name" value="Peptidase_S54_rhomboid_dom"/>
</dbReference>
<dbReference type="EMBL" id="JAPDFL010000001">
    <property type="protein sequence ID" value="MCW1932162.1"/>
    <property type="molecule type" value="Genomic_DNA"/>
</dbReference>
<keyword evidence="8" id="KW-1185">Reference proteome</keyword>
<comment type="caution">
    <text evidence="7">The sequence shown here is derived from an EMBL/GenBank/DDBJ whole genome shotgun (WGS) entry which is preliminary data.</text>
</comment>
<dbReference type="InterPro" id="IPR050925">
    <property type="entry name" value="Rhomboid_protease_S54"/>
</dbReference>
<reference evidence="7 8" key="1">
    <citation type="submission" date="2022-10" db="EMBL/GenBank/DDBJ databases">
        <title>Pararhodobacter sp. nov., isolated from marine algae.</title>
        <authorList>
            <person name="Choi B.J."/>
            <person name="Kim J.M."/>
            <person name="Lee J.K."/>
            <person name="Choi D.G."/>
            <person name="Jeon C.O."/>
        </authorList>
    </citation>
    <scope>NUCLEOTIDE SEQUENCE [LARGE SCALE GENOMIC DNA]</scope>
    <source>
        <strain evidence="7 8">ZQ420</strain>
    </source>
</reference>
<keyword evidence="2 5" id="KW-0812">Transmembrane</keyword>
<evidence type="ECO:0000256" key="5">
    <source>
        <dbReference type="SAM" id="Phobius"/>
    </source>
</evidence>
<feature type="transmembrane region" description="Helical" evidence="5">
    <location>
        <begin position="64"/>
        <end position="87"/>
    </location>
</feature>
<dbReference type="GO" id="GO:0008233">
    <property type="term" value="F:peptidase activity"/>
    <property type="evidence" value="ECO:0007669"/>
    <property type="project" value="UniProtKB-KW"/>
</dbReference>
<evidence type="ECO:0000259" key="6">
    <source>
        <dbReference type="Pfam" id="PF01694"/>
    </source>
</evidence>
<evidence type="ECO:0000313" key="7">
    <source>
        <dbReference type="EMBL" id="MCW1932162.1"/>
    </source>
</evidence>
<accession>A0ABT3GXB5</accession>
<keyword evidence="7" id="KW-0645">Protease</keyword>
<feature type="domain" description="Peptidase S54 rhomboid" evidence="6">
    <location>
        <begin position="64"/>
        <end position="207"/>
    </location>
</feature>
<feature type="transmembrane region" description="Helical" evidence="5">
    <location>
        <begin position="150"/>
        <end position="175"/>
    </location>
</feature>
<dbReference type="Pfam" id="PF01694">
    <property type="entry name" value="Rhomboid"/>
    <property type="match status" value="1"/>
</dbReference>
<feature type="transmembrane region" description="Helical" evidence="5">
    <location>
        <begin position="12"/>
        <end position="34"/>
    </location>
</feature>
<dbReference type="PANTHER" id="PTHR43731">
    <property type="entry name" value="RHOMBOID PROTEASE"/>
    <property type="match status" value="1"/>
</dbReference>
<keyword evidence="7" id="KW-0378">Hydrolase</keyword>
<proteinExistence type="predicted"/>
<gene>
    <name evidence="7" type="ORF">OKW52_07780</name>
</gene>
<keyword evidence="3 5" id="KW-1133">Transmembrane helix</keyword>
<evidence type="ECO:0000256" key="2">
    <source>
        <dbReference type="ARBA" id="ARBA00022692"/>
    </source>
</evidence>
<feature type="transmembrane region" description="Helical" evidence="5">
    <location>
        <begin position="123"/>
        <end position="143"/>
    </location>
</feature>
<sequence length="260" mass="28362">MLPIRDRNPSGQVPYVTWGLIAVNIVVFMAYYPLGTDTSVLELYRHWAMIPARLSAGEGLATPLVAMFVHGGWFHLGLNMLFLRIFGDNLEAEFGPVRFLAFYLLCGLIAFALQYIAAPLSLVPVAGASGAVAGVMGGYLLMFPRARVDVVAYYVIGLRTFAVPAWLLLGLWFALQVWGGLATPADGGVAFWAHIGGFVAGVGLSARTWRLRGGRMFWSRFHGLPPHPQAPIAVPVVRRRGAILPPPQAHGLFRREGDPR</sequence>